<organism evidence="1 2">
    <name type="scientific">Kineococcus radiotolerans</name>
    <dbReference type="NCBI Taxonomy" id="131568"/>
    <lineage>
        <taxon>Bacteria</taxon>
        <taxon>Bacillati</taxon>
        <taxon>Actinomycetota</taxon>
        <taxon>Actinomycetes</taxon>
        <taxon>Kineosporiales</taxon>
        <taxon>Kineosporiaceae</taxon>
        <taxon>Kineococcus</taxon>
    </lineage>
</organism>
<dbReference type="AlphaFoldDB" id="A0A7W4TPW8"/>
<comment type="caution">
    <text evidence="1">The sequence shown here is derived from an EMBL/GenBank/DDBJ whole genome shotgun (WGS) entry which is preliminary data.</text>
</comment>
<proteinExistence type="predicted"/>
<protein>
    <submittedName>
        <fullName evidence="1">Uncharacterized protein</fullName>
    </submittedName>
</protein>
<sequence length="126" mass="13684">MNTQEPQHQKDFEHEIDELVEEAIEHEYAVYLRLHEDGEWPAGAVAGLVADLHAAHPRVERVDAPEHDVVLSVDGDGLDAQGAARHALQRVTEAAAARGLSPSAADVTVLSDSAVWTYGQDEIAAW</sequence>
<reference evidence="1 2" key="1">
    <citation type="submission" date="2020-08" db="EMBL/GenBank/DDBJ databases">
        <title>The Agave Microbiome: Exploring the role of microbial communities in plant adaptations to desert environments.</title>
        <authorList>
            <person name="Partida-Martinez L.P."/>
        </authorList>
    </citation>
    <scope>NUCLEOTIDE SEQUENCE [LARGE SCALE GENOMIC DNA]</scope>
    <source>
        <strain evidence="1 2">AS2.23</strain>
    </source>
</reference>
<accession>A0A7W4TPW8</accession>
<evidence type="ECO:0000313" key="1">
    <source>
        <dbReference type="EMBL" id="MBB2902902.1"/>
    </source>
</evidence>
<reference evidence="1 2" key="2">
    <citation type="submission" date="2020-08" db="EMBL/GenBank/DDBJ databases">
        <authorList>
            <person name="Partida-Martinez L."/>
            <person name="Huntemann M."/>
            <person name="Clum A."/>
            <person name="Wang J."/>
            <person name="Palaniappan K."/>
            <person name="Ritter S."/>
            <person name="Chen I.-M."/>
            <person name="Stamatis D."/>
            <person name="Reddy T."/>
            <person name="O'Malley R."/>
            <person name="Daum C."/>
            <person name="Shapiro N."/>
            <person name="Ivanova N."/>
            <person name="Kyrpides N."/>
            <person name="Woyke T."/>
        </authorList>
    </citation>
    <scope>NUCLEOTIDE SEQUENCE [LARGE SCALE GENOMIC DNA]</scope>
    <source>
        <strain evidence="1 2">AS2.23</strain>
    </source>
</reference>
<dbReference type="Proteomes" id="UP000533269">
    <property type="component" value="Unassembled WGS sequence"/>
</dbReference>
<dbReference type="EMBL" id="JACHVY010000004">
    <property type="protein sequence ID" value="MBB2902902.1"/>
    <property type="molecule type" value="Genomic_DNA"/>
</dbReference>
<evidence type="ECO:0000313" key="2">
    <source>
        <dbReference type="Proteomes" id="UP000533269"/>
    </source>
</evidence>
<gene>
    <name evidence="1" type="ORF">FHR75_003738</name>
</gene>
<name>A0A7W4TPW8_KINRA</name>
<dbReference type="RefSeq" id="WP_041292221.1">
    <property type="nucleotide sequence ID" value="NZ_JACHVY010000004.1"/>
</dbReference>